<sequence>MFKGFVKSMKSYLREYLNTGRKRYLSDGGVLKKKAETKVLKLFHEASRKVPAYKDFLKKNMIKPERVKSIDDFRKFVPPTSKENYIQKYPLKERCWDAKLTETHTFAVSSGSTGEPIFWPRGIDQEIEGAKIHELLLDKVFDVYKRKTLFINSFGLGNWIAGMYTEMCLYLLRLREVPFTLASPGYSQEETFKVVKAFSRYYDQTIIACHPPILKIMVENGKEEGIDWPKLCVKFLGAGEGFSENWRDYFSSLVDQTDILRTIINIYGSADAGLMGFETPLSIMLHRESSISRSLNELLFRSARTPFLYQFDPTTKYLEGSVENEIMITMNATAPLVRYNIHDQGGTIGNFGLLEIIEDHSNNIFQGLKDNGVNVKDWQFPFIYVFGREQFMTSLYGVNIYPENIKASLEHRLLQPFLTGRFIAEKKVDENQNQYLLLRVELRPKIRGSQEIRNRTIKLFTETFKKLNSEYNQVEQKYKERMHPKVVLCKFQDSKYFPEGKVRKMA</sequence>
<evidence type="ECO:0000313" key="1">
    <source>
        <dbReference type="EMBL" id="OGM59648.1"/>
    </source>
</evidence>
<dbReference type="PANTHER" id="PTHR43845">
    <property type="entry name" value="BLR5969 PROTEIN"/>
    <property type="match status" value="1"/>
</dbReference>
<evidence type="ECO:0008006" key="3">
    <source>
        <dbReference type="Google" id="ProtNLM"/>
    </source>
</evidence>
<name>A0A1F8B8H6_9BACT</name>
<dbReference type="PANTHER" id="PTHR43845:SF1">
    <property type="entry name" value="BLR5969 PROTEIN"/>
    <property type="match status" value="1"/>
</dbReference>
<dbReference type="Gene3D" id="3.40.50.12780">
    <property type="entry name" value="N-terminal domain of ligase-like"/>
    <property type="match status" value="1"/>
</dbReference>
<dbReference type="Proteomes" id="UP000176404">
    <property type="component" value="Unassembled WGS sequence"/>
</dbReference>
<comment type="caution">
    <text evidence="1">The sequence shown here is derived from an EMBL/GenBank/DDBJ whole genome shotgun (WGS) entry which is preliminary data.</text>
</comment>
<organism evidence="1 2">
    <name type="scientific">Candidatus Woesebacteria bacterium RIFCSPLOWO2_01_FULL_39_10b</name>
    <dbReference type="NCBI Taxonomy" id="1802517"/>
    <lineage>
        <taxon>Bacteria</taxon>
        <taxon>Candidatus Woeseibacteriota</taxon>
    </lineage>
</organism>
<accession>A0A1F8B8H6</accession>
<proteinExistence type="predicted"/>
<dbReference type="STRING" id="1802517.A2892_03935"/>
<dbReference type="AlphaFoldDB" id="A0A1F8B8H6"/>
<dbReference type="InterPro" id="IPR042099">
    <property type="entry name" value="ANL_N_sf"/>
</dbReference>
<protein>
    <recommendedName>
        <fullName evidence="3">Phenylacetate--CoA ligase</fullName>
    </recommendedName>
</protein>
<evidence type="ECO:0000313" key="2">
    <source>
        <dbReference type="Proteomes" id="UP000176404"/>
    </source>
</evidence>
<dbReference type="SUPFAM" id="SSF56801">
    <property type="entry name" value="Acetyl-CoA synthetase-like"/>
    <property type="match status" value="1"/>
</dbReference>
<dbReference type="EMBL" id="MGHD01000017">
    <property type="protein sequence ID" value="OGM59648.1"/>
    <property type="molecule type" value="Genomic_DNA"/>
</dbReference>
<reference evidence="1 2" key="1">
    <citation type="journal article" date="2016" name="Nat. Commun.">
        <title>Thousands of microbial genomes shed light on interconnected biogeochemical processes in an aquifer system.</title>
        <authorList>
            <person name="Anantharaman K."/>
            <person name="Brown C.T."/>
            <person name="Hug L.A."/>
            <person name="Sharon I."/>
            <person name="Castelle C.J."/>
            <person name="Probst A.J."/>
            <person name="Thomas B.C."/>
            <person name="Singh A."/>
            <person name="Wilkins M.J."/>
            <person name="Karaoz U."/>
            <person name="Brodie E.L."/>
            <person name="Williams K.H."/>
            <person name="Hubbard S.S."/>
            <person name="Banfield J.F."/>
        </authorList>
    </citation>
    <scope>NUCLEOTIDE SEQUENCE [LARGE SCALE GENOMIC DNA]</scope>
</reference>
<gene>
    <name evidence="1" type="ORF">A2892_03935</name>
</gene>